<proteinExistence type="predicted"/>
<dbReference type="InterPro" id="IPR038136">
    <property type="entry name" value="CofD-like_dom_sf"/>
</dbReference>
<dbReference type="PANTHER" id="PTHR30135">
    <property type="entry name" value="UNCHARACTERIZED PROTEIN YVCK-RELATED"/>
    <property type="match status" value="1"/>
</dbReference>
<dbReference type="GO" id="GO:0043743">
    <property type="term" value="F:LPPG:FO 2-phospho-L-lactate transferase activity"/>
    <property type="evidence" value="ECO:0007669"/>
    <property type="project" value="InterPro"/>
</dbReference>
<accession>A0A382RPA7</accession>
<protein>
    <submittedName>
        <fullName evidence="2">Uncharacterized protein</fullName>
    </submittedName>
</protein>
<dbReference type="EMBL" id="UINC01122779">
    <property type="protein sequence ID" value="SVC98798.1"/>
    <property type="molecule type" value="Genomic_DNA"/>
</dbReference>
<dbReference type="InterPro" id="IPR010119">
    <property type="entry name" value="Gluconeogen_factor"/>
</dbReference>
<dbReference type="Pfam" id="PF01933">
    <property type="entry name" value="CofD"/>
    <property type="match status" value="1"/>
</dbReference>
<dbReference type="InterPro" id="IPR002882">
    <property type="entry name" value="CofD"/>
</dbReference>
<dbReference type="SUPFAM" id="SSF142338">
    <property type="entry name" value="CofD-like"/>
    <property type="match status" value="1"/>
</dbReference>
<organism evidence="2">
    <name type="scientific">marine metagenome</name>
    <dbReference type="NCBI Taxonomy" id="408172"/>
    <lineage>
        <taxon>unclassified sequences</taxon>
        <taxon>metagenomes</taxon>
        <taxon>ecological metagenomes</taxon>
    </lineage>
</organism>
<gene>
    <name evidence="2" type="ORF">METZ01_LOCUS351652</name>
</gene>
<dbReference type="AlphaFoldDB" id="A0A382RPA7"/>
<dbReference type="PANTHER" id="PTHR30135:SF3">
    <property type="entry name" value="GLUCONEOGENESIS FACTOR-RELATED"/>
    <property type="match status" value="1"/>
</dbReference>
<reference evidence="2" key="1">
    <citation type="submission" date="2018-05" db="EMBL/GenBank/DDBJ databases">
        <authorList>
            <person name="Lanie J.A."/>
            <person name="Ng W.-L."/>
            <person name="Kazmierczak K.M."/>
            <person name="Andrzejewski T.M."/>
            <person name="Davidsen T.M."/>
            <person name="Wayne K.J."/>
            <person name="Tettelin H."/>
            <person name="Glass J.I."/>
            <person name="Rusch D."/>
            <person name="Podicherti R."/>
            <person name="Tsui H.-C.T."/>
            <person name="Winkler M.E."/>
        </authorList>
    </citation>
    <scope>NUCLEOTIDE SEQUENCE</scope>
</reference>
<dbReference type="Gene3D" id="3.40.50.10680">
    <property type="entry name" value="CofD-like domains"/>
    <property type="match status" value="1"/>
</dbReference>
<sequence>MFNVVILNGGRGASTIIPALISRQRIQVTSVVNAYDDGKSTGEIRRFFGMLGPSDIRKVQELMLPKDDPDYDNNLALFQYRFPLDCVRDDVLDQLKLFANGKSTELVGVNLMNTRVRD</sequence>
<evidence type="ECO:0000313" key="2">
    <source>
        <dbReference type="EMBL" id="SVC98798.1"/>
    </source>
</evidence>
<feature type="non-terminal residue" evidence="2">
    <location>
        <position position="118"/>
    </location>
</feature>
<evidence type="ECO:0000256" key="1">
    <source>
        <dbReference type="ARBA" id="ARBA00022490"/>
    </source>
</evidence>
<name>A0A382RPA7_9ZZZZ</name>
<keyword evidence="1" id="KW-0963">Cytoplasm</keyword>